<keyword evidence="1" id="KW-0614">Plasmid</keyword>
<keyword evidence="2" id="KW-1185">Reference proteome</keyword>
<sequence>MTYVDIVTLNPALHQDKALSGKPVHITLVQRLSVVDAMERLSILPDAETPYDPNAPLPK</sequence>
<evidence type="ECO:0000313" key="2">
    <source>
        <dbReference type="Proteomes" id="UP000009154"/>
    </source>
</evidence>
<dbReference type="HOGENOM" id="CLU_2954038_0_0_11"/>
<dbReference type="RefSeq" id="WP_014362151.1">
    <property type="nucleotide sequence ID" value="NC_016907.1"/>
</dbReference>
<dbReference type="KEGG" id="gpo:GPOL_174p00370"/>
<evidence type="ECO:0000313" key="1">
    <source>
        <dbReference type="EMBL" id="AFA76058.1"/>
    </source>
</evidence>
<dbReference type="Proteomes" id="UP000009154">
    <property type="component" value="Plasmid p174"/>
</dbReference>
<reference evidence="1 2" key="1">
    <citation type="journal article" date="2012" name="Appl. Environ. Microbiol.">
        <title>Involvement of two latex-clearing proteins during rubber degradation and insights into the subsequent degradation pathway revealed by the genome sequence of Gordonia polyisoprenivorans strain VH2.</title>
        <authorList>
            <person name="Hiessl S."/>
            <person name="Schuldes J."/>
            <person name="Thurmer A."/>
            <person name="Halbsguth T."/>
            <person name="Broker D."/>
            <person name="Angelov A."/>
            <person name="Liebl W."/>
            <person name="Daniel R."/>
            <person name="Steinbuchel A."/>
        </authorList>
    </citation>
    <scope>NUCLEOTIDE SEQUENCE [LARGE SCALE GENOMIC DNA]</scope>
    <source>
        <strain evidence="2">DSM 44266 / VH2</strain>
        <plasmid evidence="1 2">p174</plasmid>
    </source>
</reference>
<dbReference type="EMBL" id="CP003120">
    <property type="protein sequence ID" value="AFA76058.1"/>
    <property type="molecule type" value="Genomic_DNA"/>
</dbReference>
<geneLocation type="plasmid" evidence="1 2">
    <name>p174</name>
</geneLocation>
<proteinExistence type="predicted"/>
<gene>
    <name evidence="1" type="ordered locus">GPOL_174p00370</name>
</gene>
<protein>
    <submittedName>
        <fullName evidence="1">Uncharacterized protein</fullName>
    </submittedName>
</protein>
<dbReference type="GeneID" id="90162030"/>
<name>H6N513_GORPV</name>
<accession>H6N513</accession>
<organism evidence="1 2">
    <name type="scientific">Gordonia polyisoprenivorans (strain DSM 44266 / VH2)</name>
    <dbReference type="NCBI Taxonomy" id="1112204"/>
    <lineage>
        <taxon>Bacteria</taxon>
        <taxon>Bacillati</taxon>
        <taxon>Actinomycetota</taxon>
        <taxon>Actinomycetes</taxon>
        <taxon>Mycobacteriales</taxon>
        <taxon>Gordoniaceae</taxon>
        <taxon>Gordonia</taxon>
    </lineage>
</organism>
<dbReference type="AlphaFoldDB" id="H6N513"/>